<dbReference type="AlphaFoldDB" id="A0AAX2AHL3"/>
<accession>A0AAX2AHL3</accession>
<proteinExistence type="predicted"/>
<evidence type="ECO:0000256" key="1">
    <source>
        <dbReference type="SAM" id="Phobius"/>
    </source>
</evidence>
<keyword evidence="1" id="KW-1133">Transmembrane helix</keyword>
<gene>
    <name evidence="2" type="ORF">CP985_05735</name>
</gene>
<evidence type="ECO:0000313" key="3">
    <source>
        <dbReference type="Proteomes" id="UP000290092"/>
    </source>
</evidence>
<dbReference type="KEGG" id="amyt:AMYT_0756"/>
<organism evidence="2 3">
    <name type="scientific">Malaciobacter mytili LMG 24559</name>
    <dbReference type="NCBI Taxonomy" id="1032238"/>
    <lineage>
        <taxon>Bacteria</taxon>
        <taxon>Pseudomonadati</taxon>
        <taxon>Campylobacterota</taxon>
        <taxon>Epsilonproteobacteria</taxon>
        <taxon>Campylobacterales</taxon>
        <taxon>Arcobacteraceae</taxon>
        <taxon>Malaciobacter</taxon>
    </lineage>
</organism>
<sequence length="306" mass="35633">MNIEKIEVKIWKYIRRKKFFVFSDAMLVTGATIEYLLNVLAQYESKGFIRLDNNPKTITNRMYSVLKRLDLNIGNITKTSKSGSKSLTPFLKVFSLLDISQEEVSYTFLFSKSKLLGSTFKQAIKKLEKIELLIKKEKEGYVPRNYKGSFEINKNIYIQIKNLIAKKEYQQINSLIEKGVVLKVIKPKKEEFENDKYKRASKKFEYTLKNKGETEKSKLEDTYKKSSDYKNKMSVIKETDKNLGRAELVKLVNVSKATISLIIREKYPNPKKMIDNIYRKINSTKIIGVEAKTTNLKELAKEIEEL</sequence>
<dbReference type="RefSeq" id="WP_114841224.1">
    <property type="nucleotide sequence ID" value="NZ_CP031219.1"/>
</dbReference>
<keyword evidence="1" id="KW-0812">Transmembrane</keyword>
<dbReference type="EMBL" id="NXID01000016">
    <property type="protein sequence ID" value="RXK16075.1"/>
    <property type="molecule type" value="Genomic_DNA"/>
</dbReference>
<protein>
    <submittedName>
        <fullName evidence="2">Uncharacterized protein</fullName>
    </submittedName>
</protein>
<reference evidence="2 3" key="1">
    <citation type="submission" date="2017-09" db="EMBL/GenBank/DDBJ databases">
        <title>Genomics of the genus Arcobacter.</title>
        <authorList>
            <person name="Perez-Cataluna A."/>
            <person name="Figueras M.J."/>
            <person name="Salas-Masso N."/>
        </authorList>
    </citation>
    <scope>NUCLEOTIDE SEQUENCE [LARGE SCALE GENOMIC DNA]</scope>
    <source>
        <strain evidence="2 3">CECT 7386</strain>
    </source>
</reference>
<name>A0AAX2AHL3_9BACT</name>
<comment type="caution">
    <text evidence="2">The sequence shown here is derived from an EMBL/GenBank/DDBJ whole genome shotgun (WGS) entry which is preliminary data.</text>
</comment>
<dbReference type="Proteomes" id="UP000290092">
    <property type="component" value="Unassembled WGS sequence"/>
</dbReference>
<keyword evidence="1" id="KW-0472">Membrane</keyword>
<evidence type="ECO:0000313" key="2">
    <source>
        <dbReference type="EMBL" id="RXK16075.1"/>
    </source>
</evidence>
<feature type="transmembrane region" description="Helical" evidence="1">
    <location>
        <begin position="21"/>
        <end position="41"/>
    </location>
</feature>
<keyword evidence="3" id="KW-1185">Reference proteome</keyword>